<organism evidence="7 8">
    <name type="scientific">Cordyceps fumosorosea (strain ARSEF 2679)</name>
    <name type="common">Isaria fumosorosea</name>
    <dbReference type="NCBI Taxonomy" id="1081104"/>
    <lineage>
        <taxon>Eukaryota</taxon>
        <taxon>Fungi</taxon>
        <taxon>Dikarya</taxon>
        <taxon>Ascomycota</taxon>
        <taxon>Pezizomycotina</taxon>
        <taxon>Sordariomycetes</taxon>
        <taxon>Hypocreomycetidae</taxon>
        <taxon>Hypocreales</taxon>
        <taxon>Cordycipitaceae</taxon>
        <taxon>Cordyceps</taxon>
    </lineage>
</organism>
<evidence type="ECO:0000313" key="8">
    <source>
        <dbReference type="Proteomes" id="UP000076744"/>
    </source>
</evidence>
<dbReference type="PANTHER" id="PTHR11958:SF63">
    <property type="entry name" value="AMINO ACID TRANSPORTER"/>
    <property type="match status" value="1"/>
</dbReference>
<reference evidence="7 8" key="1">
    <citation type="journal article" date="2016" name="Genome Biol. Evol.">
        <title>Divergent and convergent evolution of fungal pathogenicity.</title>
        <authorList>
            <person name="Shang Y."/>
            <person name="Xiao G."/>
            <person name="Zheng P."/>
            <person name="Cen K."/>
            <person name="Zhan S."/>
            <person name="Wang C."/>
        </authorList>
    </citation>
    <scope>NUCLEOTIDE SEQUENCE [LARGE SCALE GENOMIC DNA]</scope>
    <source>
        <strain evidence="7 8">ARSEF 2679</strain>
    </source>
</reference>
<accession>A0A167BNK7</accession>
<dbReference type="Pfam" id="PF00375">
    <property type="entry name" value="SDF"/>
    <property type="match status" value="1"/>
</dbReference>
<feature type="transmembrane region" description="Helical" evidence="6">
    <location>
        <begin position="280"/>
        <end position="303"/>
    </location>
</feature>
<dbReference type="Proteomes" id="UP000076744">
    <property type="component" value="Unassembled WGS sequence"/>
</dbReference>
<dbReference type="PRINTS" id="PR00173">
    <property type="entry name" value="EDTRNSPORT"/>
</dbReference>
<dbReference type="InterPro" id="IPR036458">
    <property type="entry name" value="Na:dicarbo_symporter_sf"/>
</dbReference>
<keyword evidence="4 6" id="KW-1133">Transmembrane helix</keyword>
<evidence type="ECO:0000256" key="1">
    <source>
        <dbReference type="ARBA" id="ARBA00004141"/>
    </source>
</evidence>
<dbReference type="AlphaFoldDB" id="A0A167BNK7"/>
<dbReference type="STRING" id="1081104.A0A167BNK7"/>
<dbReference type="InterPro" id="IPR050746">
    <property type="entry name" value="DAACS"/>
</dbReference>
<keyword evidence="8" id="KW-1185">Reference proteome</keyword>
<dbReference type="PANTHER" id="PTHR11958">
    <property type="entry name" value="SODIUM/DICARBOXYLATE SYMPORTER-RELATED"/>
    <property type="match status" value="1"/>
</dbReference>
<keyword evidence="5 6" id="KW-0472">Membrane</keyword>
<comment type="caution">
    <text evidence="7">The sequence shown here is derived from an EMBL/GenBank/DDBJ whole genome shotgun (WGS) entry which is preliminary data.</text>
</comment>
<feature type="transmembrane region" description="Helical" evidence="6">
    <location>
        <begin position="324"/>
        <end position="344"/>
    </location>
</feature>
<dbReference type="GO" id="GO:0015175">
    <property type="term" value="F:neutral L-amino acid transmembrane transporter activity"/>
    <property type="evidence" value="ECO:0007669"/>
    <property type="project" value="TreeGrafter"/>
</dbReference>
<dbReference type="RefSeq" id="XP_018699396.1">
    <property type="nucleotide sequence ID" value="XM_018853419.1"/>
</dbReference>
<dbReference type="GO" id="GO:0015501">
    <property type="term" value="F:glutamate:sodium symporter activity"/>
    <property type="evidence" value="ECO:0007669"/>
    <property type="project" value="TreeGrafter"/>
</dbReference>
<gene>
    <name evidence="7" type="ORF">ISF_09818</name>
</gene>
<dbReference type="GO" id="GO:0005886">
    <property type="term" value="C:plasma membrane"/>
    <property type="evidence" value="ECO:0007669"/>
    <property type="project" value="TreeGrafter"/>
</dbReference>
<dbReference type="GeneID" id="30026110"/>
<dbReference type="Gene3D" id="1.10.3860.10">
    <property type="entry name" value="Sodium:dicarboxylate symporter"/>
    <property type="match status" value="1"/>
</dbReference>
<dbReference type="EMBL" id="AZHB01000078">
    <property type="protein sequence ID" value="OAA40240.1"/>
    <property type="molecule type" value="Genomic_DNA"/>
</dbReference>
<evidence type="ECO:0000313" key="7">
    <source>
        <dbReference type="EMBL" id="OAA40240.1"/>
    </source>
</evidence>
<evidence type="ECO:0000256" key="2">
    <source>
        <dbReference type="ARBA" id="ARBA00022448"/>
    </source>
</evidence>
<dbReference type="InterPro" id="IPR001991">
    <property type="entry name" value="Na-dicarboxylate_symporter"/>
</dbReference>
<evidence type="ECO:0000256" key="6">
    <source>
        <dbReference type="RuleBase" id="RU361216"/>
    </source>
</evidence>
<feature type="transmembrane region" description="Helical" evidence="6">
    <location>
        <begin position="215"/>
        <end position="238"/>
    </location>
</feature>
<evidence type="ECO:0000256" key="5">
    <source>
        <dbReference type="ARBA" id="ARBA00023136"/>
    </source>
</evidence>
<feature type="transmembrane region" description="Helical" evidence="6">
    <location>
        <begin position="467"/>
        <end position="495"/>
    </location>
</feature>
<comment type="similarity">
    <text evidence="6">Belongs to the dicarboxylate/amino acid:cation symporter (DAACS) (TC 2.A.23) family.</text>
</comment>
<evidence type="ECO:0000256" key="4">
    <source>
        <dbReference type="ARBA" id="ARBA00022989"/>
    </source>
</evidence>
<feature type="transmembrane region" description="Helical" evidence="6">
    <location>
        <begin position="356"/>
        <end position="383"/>
    </location>
</feature>
<dbReference type="CDD" id="cd02982">
    <property type="entry name" value="PDI_b'_family"/>
    <property type="match status" value="1"/>
</dbReference>
<evidence type="ECO:0000256" key="3">
    <source>
        <dbReference type="ARBA" id="ARBA00022692"/>
    </source>
</evidence>
<dbReference type="Gene3D" id="3.40.30.10">
    <property type="entry name" value="Glutaredoxin"/>
    <property type="match status" value="1"/>
</dbReference>
<dbReference type="GO" id="GO:0005313">
    <property type="term" value="F:L-glutamate transmembrane transporter activity"/>
    <property type="evidence" value="ECO:0007669"/>
    <property type="project" value="TreeGrafter"/>
</dbReference>
<sequence>MQEGRKRLGQAILPIAEQYKGRLNFITVDAKEFEARATKVGLRPGEFPRVAIQETAKKNINLLLDQNKVPKTEKMPPKIEIELVESPHLPQRADSNLKQNFGSVGDDHEPEEARRTWWQSLARLLKTPGSAPQIITAAILAIAIGIVVSTQAPSVPESARVILSIPGDLWLRCLNAVDTDDIKVLPLIVCSMLLSVRRLRDLADGGVLVKWTVGYYVVTTLLSVMLSCILMGCLWARLYSPVEGAMLDLDDSGDGLPDTSERPVHGVVLDMFRSFIPSNIISALANGELLAVIITAVVVGYLVESSASPIIRVAEELERMVSRVVTFLIQVAPVGVFFLILPNLMKLDIAEIGTNLGLLIAATLSTMLIHVVVILPIIFYCFTKMNPFIYWARISPAWITAWGCASSAATLSVTLQCAKARGIPSTIYKFTCPLGCLINMDGTAIYLPAAVEFLAATQGITLGPVDYIIVALLSTMGAIGVSPIPSASLVLSVMIARSVDVQVTGMFAVIVSIDWFLDRFRTAINVSGDLFASMIIYKATGIEDNNGGEDDVGEDFVTTDVRMPPGDASCRV</sequence>
<keyword evidence="3 6" id="KW-0812">Transmembrane</keyword>
<keyword evidence="6" id="KW-0769">Symport</keyword>
<name>A0A167BNK7_CORFA</name>
<dbReference type="OrthoDB" id="4869356at2759"/>
<protein>
    <recommendedName>
        <fullName evidence="6">Amino acid transporter</fullName>
    </recommendedName>
</protein>
<keyword evidence="2 6" id="KW-0813">Transport</keyword>
<comment type="subcellular location">
    <subcellularLocation>
        <location evidence="1 6">Membrane</location>
        <topology evidence="1 6">Multi-pass membrane protein</topology>
    </subcellularLocation>
</comment>
<proteinExistence type="inferred from homology"/>
<dbReference type="SUPFAM" id="SSF118215">
    <property type="entry name" value="Proton glutamate symport protein"/>
    <property type="match status" value="1"/>
</dbReference>